<evidence type="ECO:0000313" key="2">
    <source>
        <dbReference type="EMBL" id="GMH74087.1"/>
    </source>
</evidence>
<accession>A0A9W7ECQ8</accession>
<sequence>MDKLGRWQNIKRIPGKMLLPPSISDHLAQNCSQLLLERIRCNNPSKSPNFQSGKFILHLPLISLRSSSQNPTFAIASKLASSLNLPLITVFCICCPSTLTSSFLTPRRLALTLEAISSSSLSYEDHGSKTYILCSGVNSSLPYGSHVGSILNLLFKSSICVTDEPFVDPYVDFVNRLERGSNVPILRVDGSTIVPPNSILKHTNDKVGKAWQWQEKTKKFREERVAAAVRGDFDGVKVEGEEEFEIQLPPMWMEERGVTVMTGEDLRNVKPTIKAYVTQQVRTNLNCTSPPVAPQTNGTTSAGLARWRSFVPSSSSGLKSYAKNRNDPTRPHTVSRMSCYLNLGITPIFTCVHDVLLHKNAKMADEILKFREHSYAYCFQNPSHVLSPSLPPFAVRYFGDRLSHSARNRVRVEAPAGGQDQAGSGSPPSSSSDILSNLSSKLSTSSSSCPTWNAMQSYLVETGELHNNVRMTWGKQAVSWLTRDLTVEESLRVMTMLNDKYALDGFSPPSYLGILWCFGVGDKPGRDGGVAEKRSGSYKVGPAGFDVAKKRLVEGNEGGGGGKRQTVTEFFKPQKKMKAIIG</sequence>
<evidence type="ECO:0000313" key="3">
    <source>
        <dbReference type="Proteomes" id="UP001165085"/>
    </source>
</evidence>
<dbReference type="Proteomes" id="UP001165085">
    <property type="component" value="Unassembled WGS sequence"/>
</dbReference>
<dbReference type="Gene3D" id="1.10.579.10">
    <property type="entry name" value="DNA Cyclobutane Dipyrimidine Photolyase, subunit A, domain 3"/>
    <property type="match status" value="1"/>
</dbReference>
<evidence type="ECO:0008006" key="4">
    <source>
        <dbReference type="Google" id="ProtNLM"/>
    </source>
</evidence>
<evidence type="ECO:0000256" key="1">
    <source>
        <dbReference type="SAM" id="MobiDB-lite"/>
    </source>
</evidence>
<feature type="region of interest" description="Disordered" evidence="1">
    <location>
        <begin position="414"/>
        <end position="438"/>
    </location>
</feature>
<dbReference type="AlphaFoldDB" id="A0A9W7ECQ8"/>
<dbReference type="PANTHER" id="PTHR10211:SF0">
    <property type="entry name" value="DEOXYRIBODIPYRIMIDINE PHOTO-LYASE"/>
    <property type="match status" value="1"/>
</dbReference>
<comment type="caution">
    <text evidence="2">The sequence shown here is derived from an EMBL/GenBank/DDBJ whole genome shotgun (WGS) entry which is preliminary data.</text>
</comment>
<dbReference type="PANTHER" id="PTHR10211">
    <property type="entry name" value="DEOXYRIBODIPYRIMIDINE PHOTOLYASE"/>
    <property type="match status" value="1"/>
</dbReference>
<name>A0A9W7ECQ8_9STRA</name>
<proteinExistence type="predicted"/>
<dbReference type="InterPro" id="IPR052219">
    <property type="entry name" value="Photolyase_Class-2"/>
</dbReference>
<feature type="compositionally biased region" description="Low complexity" evidence="1">
    <location>
        <begin position="424"/>
        <end position="438"/>
    </location>
</feature>
<reference evidence="3" key="1">
    <citation type="journal article" date="2023" name="Commun. Biol.">
        <title>Genome analysis of Parmales, the sister group of diatoms, reveals the evolutionary specialization of diatoms from phago-mixotrophs to photoautotrophs.</title>
        <authorList>
            <person name="Ban H."/>
            <person name="Sato S."/>
            <person name="Yoshikawa S."/>
            <person name="Yamada K."/>
            <person name="Nakamura Y."/>
            <person name="Ichinomiya M."/>
            <person name="Sato N."/>
            <person name="Blanc-Mathieu R."/>
            <person name="Endo H."/>
            <person name="Kuwata A."/>
            <person name="Ogata H."/>
        </authorList>
    </citation>
    <scope>NUCLEOTIDE SEQUENCE [LARGE SCALE GENOMIC DNA]</scope>
    <source>
        <strain evidence="3">NIES 3701</strain>
    </source>
</reference>
<dbReference type="InterPro" id="IPR014729">
    <property type="entry name" value="Rossmann-like_a/b/a_fold"/>
</dbReference>
<dbReference type="Gene3D" id="3.40.50.620">
    <property type="entry name" value="HUPs"/>
    <property type="match status" value="1"/>
</dbReference>
<dbReference type="InterPro" id="IPR036134">
    <property type="entry name" value="Crypto/Photolyase_FAD-like_sf"/>
</dbReference>
<organism evidence="2 3">
    <name type="scientific">Triparma strigata</name>
    <dbReference type="NCBI Taxonomy" id="1606541"/>
    <lineage>
        <taxon>Eukaryota</taxon>
        <taxon>Sar</taxon>
        <taxon>Stramenopiles</taxon>
        <taxon>Ochrophyta</taxon>
        <taxon>Bolidophyceae</taxon>
        <taxon>Parmales</taxon>
        <taxon>Triparmaceae</taxon>
        <taxon>Triparma</taxon>
    </lineage>
</organism>
<gene>
    <name evidence="2" type="ORF">TrST_g7592</name>
</gene>
<dbReference type="SUPFAM" id="SSF48173">
    <property type="entry name" value="Cryptochrome/photolyase FAD-binding domain"/>
    <property type="match status" value="1"/>
</dbReference>
<protein>
    <recommendedName>
        <fullName evidence="4">Photolyase/cryptochrome alpha/beta domain-containing protein</fullName>
    </recommendedName>
</protein>
<keyword evidence="3" id="KW-1185">Reference proteome</keyword>
<dbReference type="OrthoDB" id="5368863at2759"/>
<dbReference type="EMBL" id="BRXY01000175">
    <property type="protein sequence ID" value="GMH74087.1"/>
    <property type="molecule type" value="Genomic_DNA"/>
</dbReference>
<dbReference type="Gene3D" id="1.25.40.80">
    <property type="match status" value="1"/>
</dbReference>